<dbReference type="EMBL" id="JBBNAF010000003">
    <property type="protein sequence ID" value="KAK9161284.1"/>
    <property type="molecule type" value="Genomic_DNA"/>
</dbReference>
<protein>
    <submittedName>
        <fullName evidence="1">Uncharacterized protein</fullName>
    </submittedName>
</protein>
<dbReference type="AlphaFoldDB" id="A0AAP0L0R7"/>
<name>A0AAP0L0R7_9MAGN</name>
<keyword evidence="2" id="KW-1185">Reference proteome</keyword>
<proteinExistence type="predicted"/>
<reference evidence="1 2" key="1">
    <citation type="submission" date="2024-01" db="EMBL/GenBank/DDBJ databases">
        <title>Genome assemblies of Stephania.</title>
        <authorList>
            <person name="Yang L."/>
        </authorList>
    </citation>
    <scope>NUCLEOTIDE SEQUENCE [LARGE SCALE GENOMIC DNA]</scope>
    <source>
        <strain evidence="1">YNDBR</strain>
        <tissue evidence="1">Leaf</tissue>
    </source>
</reference>
<accession>A0AAP0L0R7</accession>
<dbReference type="Proteomes" id="UP001420932">
    <property type="component" value="Unassembled WGS sequence"/>
</dbReference>
<evidence type="ECO:0000313" key="1">
    <source>
        <dbReference type="EMBL" id="KAK9161284.1"/>
    </source>
</evidence>
<organism evidence="1 2">
    <name type="scientific">Stephania yunnanensis</name>
    <dbReference type="NCBI Taxonomy" id="152371"/>
    <lineage>
        <taxon>Eukaryota</taxon>
        <taxon>Viridiplantae</taxon>
        <taxon>Streptophyta</taxon>
        <taxon>Embryophyta</taxon>
        <taxon>Tracheophyta</taxon>
        <taxon>Spermatophyta</taxon>
        <taxon>Magnoliopsida</taxon>
        <taxon>Ranunculales</taxon>
        <taxon>Menispermaceae</taxon>
        <taxon>Menispermoideae</taxon>
        <taxon>Cissampelideae</taxon>
        <taxon>Stephania</taxon>
    </lineage>
</organism>
<gene>
    <name evidence="1" type="ORF">Syun_007625</name>
</gene>
<evidence type="ECO:0000313" key="2">
    <source>
        <dbReference type="Proteomes" id="UP001420932"/>
    </source>
</evidence>
<sequence length="294" mass="31732">MSEECHGPIRPSQGESPNCSEEAADLLLPWSAIARRTYTHRHKLDGITDGHFEVCATWSIFVPNISLNFYQNQNQHLRCLRSPSYSRHGTSKTLHHLRPPSSAPRSRCSSSHFAFGLFLARIRPLVVSARASRSSPSSSSASCVSPRPLVVAPDYATSGLLLGLSTSRDAGGFASRGARPIAHPFSSPALPSPLSCFRPIIHPNPITANETYASASQPLPARYACGETPLGQHNPIPINATNASASQPLPALLSMMDSSLPIPRISPKSRVKIPIVRGRGDRRGGRGVSRTMHQ</sequence>
<comment type="caution">
    <text evidence="1">The sequence shown here is derived from an EMBL/GenBank/DDBJ whole genome shotgun (WGS) entry which is preliminary data.</text>
</comment>